<evidence type="ECO:0000256" key="2">
    <source>
        <dbReference type="ARBA" id="ARBA00022490"/>
    </source>
</evidence>
<evidence type="ECO:0000256" key="3">
    <source>
        <dbReference type="ARBA" id="ARBA00023212"/>
    </source>
</evidence>
<sequence>MNTNNSALSGASLSKNWFLTVGILDIELDPETESFHIDHSQLGFYVSLGTKLQDVLMLSSESTLQPQSQVRIPLSALSAYDSIQPTEKLVISVRSVSHPDIRVGSVSIPQHLFLSCGETRFKQWITLFDHADDDEYDGDFVENDEESPRVQFLFSVDQDVNAPLQQQTRVSHSQQVQSVRTSQLQQSANSKKSPTRLDEARGSYSSANKQTINNTTTASKQNNMNNSTTAASVKKNNTSQTRLHTTTTQQQQQTTPGKKQQATPNRGASAGQQPITVNNTQEPDILSMMGDPQRRFKVDFLQTLLDDKLATLVTSLKAQQKDNFTQESDTLSSLNVLQGVNADVQRVLEGQRDGLERLREAMEGKEQEHRDVIEGDQEAHGARERLEELEQALAQLKADVEDAAIENQNIHLHRVIGQASNEHVIDSLVSQQITQRQQLVQKLRETLEQISTRLDITVHLHDYSNSNAAPGSTIDFAEAEALCELIQRKDRDMLLKMMRSRDDAKKDWLRNFLHGELHQMLASDKYDLQSHLKSQSADLEKLSKVVSLLTQNNVQMSQRQAVAEDDLNRLEDEAQGIMDERQVYDEAFSKFDGETQALKDQISAKRDVIAKKDQILDTLGEDVAMRDAEIERLSSILNEKDMELAEIEDRMRTALGPSAPNEHISKIYSAIKGDAVDEYLAKYINLMQCPVPIQRLGNGYYLFGTRKIFAKIMNGKLVIRVGGGYMVIEEFIATYADQEVNRCKLLQAQQQLADEGGRRGSMLQKKTSPRGSMAFGGSPKGGFAKITLPK</sequence>
<keyword evidence="8" id="KW-1185">Reference proteome</keyword>
<feature type="compositionally biased region" description="Polar residues" evidence="5">
    <location>
        <begin position="203"/>
        <end position="237"/>
    </location>
</feature>
<proteinExistence type="predicted"/>
<accession>A0A8J8T7D3</accession>
<evidence type="ECO:0000313" key="7">
    <source>
        <dbReference type="EMBL" id="TNV84425.1"/>
    </source>
</evidence>
<dbReference type="GO" id="GO:0005856">
    <property type="term" value="C:cytoskeleton"/>
    <property type="evidence" value="ECO:0007669"/>
    <property type="project" value="UniProtKB-SubCell"/>
</dbReference>
<keyword evidence="4" id="KW-0175">Coiled coil</keyword>
<dbReference type="SUPFAM" id="SSF143575">
    <property type="entry name" value="GAS2 domain-like"/>
    <property type="match status" value="1"/>
</dbReference>
<name>A0A8J8T7D3_HALGN</name>
<feature type="domain" description="GAR" evidence="6">
    <location>
        <begin position="667"/>
        <end position="739"/>
    </location>
</feature>
<feature type="compositionally biased region" description="Polar residues" evidence="5">
    <location>
        <begin position="166"/>
        <end position="192"/>
    </location>
</feature>
<organism evidence="7 8">
    <name type="scientific">Halteria grandinella</name>
    <dbReference type="NCBI Taxonomy" id="5974"/>
    <lineage>
        <taxon>Eukaryota</taxon>
        <taxon>Sar</taxon>
        <taxon>Alveolata</taxon>
        <taxon>Ciliophora</taxon>
        <taxon>Intramacronucleata</taxon>
        <taxon>Spirotrichea</taxon>
        <taxon>Stichotrichia</taxon>
        <taxon>Sporadotrichida</taxon>
        <taxon>Halteriidae</taxon>
        <taxon>Halteria</taxon>
    </lineage>
</organism>
<feature type="coiled-coil region" evidence="4">
    <location>
        <begin position="553"/>
        <end position="587"/>
    </location>
</feature>
<protein>
    <recommendedName>
        <fullName evidence="6">GAR domain-containing protein</fullName>
    </recommendedName>
</protein>
<dbReference type="OrthoDB" id="306954at2759"/>
<gene>
    <name evidence="7" type="ORF">FGO68_gene11806</name>
</gene>
<feature type="region of interest" description="Disordered" evidence="5">
    <location>
        <begin position="166"/>
        <end position="278"/>
    </location>
</feature>
<evidence type="ECO:0000313" key="8">
    <source>
        <dbReference type="Proteomes" id="UP000785679"/>
    </source>
</evidence>
<dbReference type="AlphaFoldDB" id="A0A8J8T7D3"/>
<dbReference type="GO" id="GO:0008017">
    <property type="term" value="F:microtubule binding"/>
    <property type="evidence" value="ECO:0007669"/>
    <property type="project" value="InterPro"/>
</dbReference>
<evidence type="ECO:0000256" key="4">
    <source>
        <dbReference type="SAM" id="Coils"/>
    </source>
</evidence>
<evidence type="ECO:0000259" key="6">
    <source>
        <dbReference type="PROSITE" id="PS51460"/>
    </source>
</evidence>
<comment type="subcellular location">
    <subcellularLocation>
        <location evidence="1">Cytoplasm</location>
        <location evidence="1">Cytoskeleton</location>
    </subcellularLocation>
</comment>
<keyword evidence="3" id="KW-0206">Cytoskeleton</keyword>
<dbReference type="InterPro" id="IPR003108">
    <property type="entry name" value="GAR_dom"/>
</dbReference>
<feature type="compositionally biased region" description="Polar residues" evidence="5">
    <location>
        <begin position="264"/>
        <end position="278"/>
    </location>
</feature>
<dbReference type="InterPro" id="IPR036534">
    <property type="entry name" value="GAR_dom_sf"/>
</dbReference>
<comment type="caution">
    <text evidence="7">The sequence shown here is derived from an EMBL/GenBank/DDBJ whole genome shotgun (WGS) entry which is preliminary data.</text>
</comment>
<dbReference type="Proteomes" id="UP000785679">
    <property type="component" value="Unassembled WGS sequence"/>
</dbReference>
<keyword evidence="2" id="KW-0963">Cytoplasm</keyword>
<evidence type="ECO:0000256" key="1">
    <source>
        <dbReference type="ARBA" id="ARBA00004245"/>
    </source>
</evidence>
<feature type="compositionally biased region" description="Low complexity" evidence="5">
    <location>
        <begin position="238"/>
        <end position="263"/>
    </location>
</feature>
<dbReference type="Gene3D" id="3.30.920.20">
    <property type="entry name" value="Gas2-like domain"/>
    <property type="match status" value="1"/>
</dbReference>
<feature type="region of interest" description="Disordered" evidence="5">
    <location>
        <begin position="756"/>
        <end position="790"/>
    </location>
</feature>
<dbReference type="PROSITE" id="PS51460">
    <property type="entry name" value="GAR"/>
    <property type="match status" value="1"/>
</dbReference>
<dbReference type="Pfam" id="PF02187">
    <property type="entry name" value="GAS2"/>
    <property type="match status" value="1"/>
</dbReference>
<evidence type="ECO:0000256" key="5">
    <source>
        <dbReference type="SAM" id="MobiDB-lite"/>
    </source>
</evidence>
<dbReference type="EMBL" id="RRYP01002780">
    <property type="protein sequence ID" value="TNV84425.1"/>
    <property type="molecule type" value="Genomic_DNA"/>
</dbReference>
<reference evidence="7" key="1">
    <citation type="submission" date="2019-06" db="EMBL/GenBank/DDBJ databases">
        <authorList>
            <person name="Zheng W."/>
        </authorList>
    </citation>
    <scope>NUCLEOTIDE SEQUENCE</scope>
    <source>
        <strain evidence="7">QDHG01</strain>
    </source>
</reference>
<feature type="coiled-coil region" evidence="4">
    <location>
        <begin position="348"/>
        <end position="406"/>
    </location>
</feature>